<comment type="caution">
    <text evidence="1">The sequence shown here is derived from an EMBL/GenBank/DDBJ whole genome shotgun (WGS) entry which is preliminary data.</text>
</comment>
<accession>A0ABR2YLR4</accession>
<keyword evidence="2" id="KW-1185">Reference proteome</keyword>
<evidence type="ECO:0000313" key="2">
    <source>
        <dbReference type="Proteomes" id="UP001491310"/>
    </source>
</evidence>
<organism evidence="1 2">
    <name type="scientific">Coccomyxa subellipsoidea</name>
    <dbReference type="NCBI Taxonomy" id="248742"/>
    <lineage>
        <taxon>Eukaryota</taxon>
        <taxon>Viridiplantae</taxon>
        <taxon>Chlorophyta</taxon>
        <taxon>core chlorophytes</taxon>
        <taxon>Trebouxiophyceae</taxon>
        <taxon>Trebouxiophyceae incertae sedis</taxon>
        <taxon>Coccomyxaceae</taxon>
        <taxon>Coccomyxa</taxon>
    </lineage>
</organism>
<reference evidence="1 2" key="1">
    <citation type="journal article" date="2024" name="Nat. Commun.">
        <title>Phylogenomics reveals the evolutionary origins of lichenization in chlorophyte algae.</title>
        <authorList>
            <person name="Puginier C."/>
            <person name="Libourel C."/>
            <person name="Otte J."/>
            <person name="Skaloud P."/>
            <person name="Haon M."/>
            <person name="Grisel S."/>
            <person name="Petersen M."/>
            <person name="Berrin J.G."/>
            <person name="Delaux P.M."/>
            <person name="Dal Grande F."/>
            <person name="Keller J."/>
        </authorList>
    </citation>
    <scope>NUCLEOTIDE SEQUENCE [LARGE SCALE GENOMIC DNA]</scope>
    <source>
        <strain evidence="1 2">SAG 216-7</strain>
    </source>
</reference>
<dbReference type="PANTHER" id="PTHR33129:SF1">
    <property type="entry name" value="ATP-BINDING PROTEIN"/>
    <property type="match status" value="1"/>
</dbReference>
<evidence type="ECO:0000313" key="1">
    <source>
        <dbReference type="EMBL" id="KAK9907683.1"/>
    </source>
</evidence>
<dbReference type="PANTHER" id="PTHR33129">
    <property type="entry name" value="PROTEIN KINASE DOMAIN-CONTAINING PROTEIN-RELATED"/>
    <property type="match status" value="1"/>
</dbReference>
<dbReference type="InterPro" id="IPR052980">
    <property type="entry name" value="Crinkler_effector"/>
</dbReference>
<protein>
    <recommendedName>
        <fullName evidence="3">SAM domain-containing protein</fullName>
    </recommendedName>
</protein>
<evidence type="ECO:0008006" key="3">
    <source>
        <dbReference type="Google" id="ProtNLM"/>
    </source>
</evidence>
<proteinExistence type="predicted"/>
<dbReference type="Proteomes" id="UP001491310">
    <property type="component" value="Unassembled WGS sequence"/>
</dbReference>
<gene>
    <name evidence="1" type="ORF">WJX75_008057</name>
</gene>
<sequence length="510" mass="56213">MSSLHEVISAWGLPPETVQKLETWLSHPDRGCNLAEPPDEAFYTVGEEDLVKAGLATVKERRSVLAKLKPAAGAQPATDGRRFNTALTKFWEALPSSNYDSATRLLQLPDGTYFLAEPMHGNVVYVREAYDTLTDLALGLTPPNLTVLPGRLAPGLLAPGAACNLLLVMGTPGTGIIVWQFVLLKHLADRQFTVVVDWERRTDRILFTRDGAYTGSKSAFEDELRDASTYFLVDSQIPEEAQAITIETSSPRHEKIWEFRKRGAALDPGNEKLLEAGISATTLAALQAAVDPRKAANVSECTLHMIPDDDLNRSHLAFASTYVEERVIHRLLSSARTALESFLVSSQYISELAVLWGRLFEAIVHRILPLGGTFDIRDLETGVSSQLVLPAVARHQFTSLAEVNKQPDDVHCFPKKKNLQSVDFLRQPDDMGQVTIDLDHGAKATGLRAAHNVLRAGQSGQAVHLTFVVPSDRYDNFPKQKIGKIDLKRYPIIQRVLKIPLSGHALALLL</sequence>
<dbReference type="EMBL" id="JALJOT010000009">
    <property type="protein sequence ID" value="KAK9907683.1"/>
    <property type="molecule type" value="Genomic_DNA"/>
</dbReference>
<name>A0ABR2YLR4_9CHLO</name>